<dbReference type="AlphaFoldDB" id="A0A6A6AY89"/>
<reference evidence="2" key="1">
    <citation type="journal article" date="2020" name="Stud. Mycol.">
        <title>101 Dothideomycetes genomes: a test case for predicting lifestyles and emergence of pathogens.</title>
        <authorList>
            <person name="Haridas S."/>
            <person name="Albert R."/>
            <person name="Binder M."/>
            <person name="Bloem J."/>
            <person name="Labutti K."/>
            <person name="Salamov A."/>
            <person name="Andreopoulos B."/>
            <person name="Baker S."/>
            <person name="Barry K."/>
            <person name="Bills G."/>
            <person name="Bluhm B."/>
            <person name="Cannon C."/>
            <person name="Castanera R."/>
            <person name="Culley D."/>
            <person name="Daum C."/>
            <person name="Ezra D."/>
            <person name="Gonzalez J."/>
            <person name="Henrissat B."/>
            <person name="Kuo A."/>
            <person name="Liang C."/>
            <person name="Lipzen A."/>
            <person name="Lutzoni F."/>
            <person name="Magnuson J."/>
            <person name="Mondo S."/>
            <person name="Nolan M."/>
            <person name="Ohm R."/>
            <person name="Pangilinan J."/>
            <person name="Park H.-J."/>
            <person name="Ramirez L."/>
            <person name="Alfaro M."/>
            <person name="Sun H."/>
            <person name="Tritt A."/>
            <person name="Yoshinaga Y."/>
            <person name="Zwiers L.-H."/>
            <person name="Turgeon B."/>
            <person name="Goodwin S."/>
            <person name="Spatafora J."/>
            <person name="Crous P."/>
            <person name="Grigoriev I."/>
        </authorList>
    </citation>
    <scope>NUCLEOTIDE SEQUENCE</scope>
    <source>
        <strain evidence="2">CBS 121167</strain>
    </source>
</reference>
<evidence type="ECO:0000313" key="3">
    <source>
        <dbReference type="Proteomes" id="UP000799438"/>
    </source>
</evidence>
<feature type="compositionally biased region" description="Polar residues" evidence="1">
    <location>
        <begin position="101"/>
        <end position="113"/>
    </location>
</feature>
<feature type="compositionally biased region" description="Basic residues" evidence="1">
    <location>
        <begin position="279"/>
        <end position="292"/>
    </location>
</feature>
<feature type="compositionally biased region" description="Polar residues" evidence="1">
    <location>
        <begin position="258"/>
        <end position="272"/>
    </location>
</feature>
<feature type="compositionally biased region" description="Polar residues" evidence="1">
    <location>
        <begin position="623"/>
        <end position="632"/>
    </location>
</feature>
<accession>A0A6A6AY89</accession>
<keyword evidence="3" id="KW-1185">Reference proteome</keyword>
<feature type="region of interest" description="Disordered" evidence="1">
    <location>
        <begin position="178"/>
        <end position="304"/>
    </location>
</feature>
<sequence>MYSYAAKAASAIGSSTPRSTPGKGDSSCGGSKVVMHKRKNEKDEKAKQAKVSQSLTEEPSTTGAAAQTGLESENVPAHSSTIRDDVASNASHKIATEELTTHNPSDIDPTSSYSNIKKAMDDLSAKRTQDIATFVAHQEALRASGYTAEAVALDEVILRLRQDEKEWQDLMDRTIQGLQKRFANSSGPGASTEGGDASGGDNVTTEPAPENDVVDQSEHQSMTDPPSTTAQQDPPATDNDGVTTEPAPNDDVVDQSERQSLTNWAATTTEQGQPAAGDKKKKKKKTKKKANKGKAPAKDDNGCDLADVSEEEKATLKEVMGRLDEIEDEELRLSLAVVLHPYLYKDSTFRIKDTDEDYRPFSGLNPVDNGAYLAFNALKVGWMKKLRGEERFKDYLEDPHWPAIAESAAMCEVTYNNTIAQQMLKVFLAQWDNLSAYDAALSDLGEWVHQNENAIQEGDDDNDDLRAHLTGFSEQLCDRGRLDTFARAAILTLVEQPQAEELMTDDSRIALVRGFWSGWWPPLREELQLRLLRTLQEGFGETGRFIINTVLRGPYPPQDFEANVVSLGLMACRDARLEGEGEGEPPTPEKNTSFVRLAKKCFRDTYGKDAQAVPPEMLGKSAKGSNKVSTKDSGVVPGKVRAKGTFAFVLDWKEAKNKSKKSGGNE</sequence>
<dbReference type="Proteomes" id="UP000799438">
    <property type="component" value="Unassembled WGS sequence"/>
</dbReference>
<protein>
    <submittedName>
        <fullName evidence="2">Uncharacterized protein</fullName>
    </submittedName>
</protein>
<dbReference type="RefSeq" id="XP_033391455.1">
    <property type="nucleotide sequence ID" value="XM_033543692.1"/>
</dbReference>
<organism evidence="2 3">
    <name type="scientific">Aplosporella prunicola CBS 121167</name>
    <dbReference type="NCBI Taxonomy" id="1176127"/>
    <lineage>
        <taxon>Eukaryota</taxon>
        <taxon>Fungi</taxon>
        <taxon>Dikarya</taxon>
        <taxon>Ascomycota</taxon>
        <taxon>Pezizomycotina</taxon>
        <taxon>Dothideomycetes</taxon>
        <taxon>Dothideomycetes incertae sedis</taxon>
        <taxon>Botryosphaeriales</taxon>
        <taxon>Aplosporellaceae</taxon>
        <taxon>Aplosporella</taxon>
    </lineage>
</organism>
<gene>
    <name evidence="2" type="ORF">K452DRAFT_313757</name>
</gene>
<dbReference type="EMBL" id="ML995555">
    <property type="protein sequence ID" value="KAF2135737.1"/>
    <property type="molecule type" value="Genomic_DNA"/>
</dbReference>
<dbReference type="GeneID" id="54301189"/>
<feature type="compositionally biased region" description="Polar residues" evidence="1">
    <location>
        <begin position="50"/>
        <end position="71"/>
    </location>
</feature>
<feature type="region of interest" description="Disordered" evidence="1">
    <location>
        <begin position="1"/>
        <end position="113"/>
    </location>
</feature>
<proteinExistence type="predicted"/>
<feature type="compositionally biased region" description="Polar residues" evidence="1">
    <location>
        <begin position="219"/>
        <end position="234"/>
    </location>
</feature>
<evidence type="ECO:0000256" key="1">
    <source>
        <dbReference type="SAM" id="MobiDB-lite"/>
    </source>
</evidence>
<feature type="region of interest" description="Disordered" evidence="1">
    <location>
        <begin position="616"/>
        <end position="636"/>
    </location>
</feature>
<evidence type="ECO:0000313" key="2">
    <source>
        <dbReference type="EMBL" id="KAF2135737.1"/>
    </source>
</evidence>
<name>A0A6A6AY89_9PEZI</name>